<dbReference type="OrthoDB" id="9786288at2"/>
<proteinExistence type="inferred from homology"/>
<evidence type="ECO:0000256" key="3">
    <source>
        <dbReference type="PIRSR" id="PIRSR000451-1"/>
    </source>
</evidence>
<keyword evidence="7" id="KW-1185">Reference proteome</keyword>
<keyword evidence="2" id="KW-0808">Transferase</keyword>
<evidence type="ECO:0000256" key="1">
    <source>
        <dbReference type="ARBA" id="ARBA00005531"/>
    </source>
</evidence>
<dbReference type="Proteomes" id="UP000321523">
    <property type="component" value="Unassembled WGS sequence"/>
</dbReference>
<feature type="domain" description="Chalcone/stilbene synthase C-terminal" evidence="5">
    <location>
        <begin position="221"/>
        <end position="361"/>
    </location>
</feature>
<evidence type="ECO:0000313" key="6">
    <source>
        <dbReference type="EMBL" id="GEO40471.1"/>
    </source>
</evidence>
<comment type="caution">
    <text evidence="6">The sequence shown here is derived from an EMBL/GenBank/DDBJ whole genome shotgun (WGS) entry which is preliminary data.</text>
</comment>
<evidence type="ECO:0000259" key="4">
    <source>
        <dbReference type="Pfam" id="PF00195"/>
    </source>
</evidence>
<dbReference type="Pfam" id="PF02797">
    <property type="entry name" value="Chal_sti_synt_C"/>
    <property type="match status" value="1"/>
</dbReference>
<dbReference type="GO" id="GO:0030639">
    <property type="term" value="P:polyketide biosynthetic process"/>
    <property type="evidence" value="ECO:0007669"/>
    <property type="project" value="TreeGrafter"/>
</dbReference>
<dbReference type="PANTHER" id="PTHR11877">
    <property type="entry name" value="HYDROXYMETHYLGLUTARYL-COA SYNTHASE"/>
    <property type="match status" value="1"/>
</dbReference>
<dbReference type="EMBL" id="BJYZ01000021">
    <property type="protein sequence ID" value="GEO40471.1"/>
    <property type="molecule type" value="Genomic_DNA"/>
</dbReference>
<dbReference type="InterPro" id="IPR001099">
    <property type="entry name" value="Chalcone/stilbene_synt_N"/>
</dbReference>
<accession>A0A512DVH4</accession>
<dbReference type="SUPFAM" id="SSF53901">
    <property type="entry name" value="Thiolase-like"/>
    <property type="match status" value="1"/>
</dbReference>
<dbReference type="InterPro" id="IPR016039">
    <property type="entry name" value="Thiolase-like"/>
</dbReference>
<organism evidence="6 7">
    <name type="scientific">Skermanella aerolata</name>
    <dbReference type="NCBI Taxonomy" id="393310"/>
    <lineage>
        <taxon>Bacteria</taxon>
        <taxon>Pseudomonadati</taxon>
        <taxon>Pseudomonadota</taxon>
        <taxon>Alphaproteobacteria</taxon>
        <taxon>Rhodospirillales</taxon>
        <taxon>Azospirillaceae</taxon>
        <taxon>Skermanella</taxon>
    </lineage>
</organism>
<dbReference type="Pfam" id="PF00195">
    <property type="entry name" value="Chal_sti_synt_N"/>
    <property type="match status" value="1"/>
</dbReference>
<dbReference type="GO" id="GO:0016747">
    <property type="term" value="F:acyltransferase activity, transferring groups other than amino-acyl groups"/>
    <property type="evidence" value="ECO:0007669"/>
    <property type="project" value="InterPro"/>
</dbReference>
<name>A0A512DVH4_9PROT</name>
<dbReference type="RefSeq" id="WP_084720764.1">
    <property type="nucleotide sequence ID" value="NZ_BJYZ01000021.1"/>
</dbReference>
<sequence length="365" mass="39361">MLQASMPTAYINAIGTAVPAHDVHDKFVQYAPQLLTDERLRKLFRRMADRCQIEHRYSFFAPDPDPAVLDSGGFFQRGSFPDTATRMKFYENHALDLAMESLDAAGIKAHAAEITHLIVTSCTGFYAPGLDLQLAHRLGLDPSVERTLIGFMGCYAAMNALKLARHIVRSEPRSKVAIVNLELCTLHLQETANIEEVLSFLIFADGCSASIVSAEPSGIELESFRTTVIPGSADQITWHIGRTGFDMRLAGTVPGTIGSGLPDAMPSILNGHAAEDVELWAVHPGGRSILDAVEGAVGDMRDQLADSRVVLRDYGNMSSATVMFVLKRMLDRFSGAGIGGNALGCAMAFGPGLTAESMLFRMAAA</sequence>
<comment type="similarity">
    <text evidence="1">Belongs to the thiolase-like superfamily. Chalcone/stilbene synthases family.</text>
</comment>
<evidence type="ECO:0000313" key="7">
    <source>
        <dbReference type="Proteomes" id="UP000321523"/>
    </source>
</evidence>
<feature type="domain" description="Chalcone/stilbene synthase N-terminal" evidence="4">
    <location>
        <begin position="3"/>
        <end position="216"/>
    </location>
</feature>
<dbReference type="InterPro" id="IPR011141">
    <property type="entry name" value="Polyketide_synthase_type-III"/>
</dbReference>
<dbReference type="AlphaFoldDB" id="A0A512DVH4"/>
<dbReference type="PANTHER" id="PTHR11877:SF46">
    <property type="entry name" value="TYPE III POLYKETIDE SYNTHASE A"/>
    <property type="match status" value="1"/>
</dbReference>
<dbReference type="Gene3D" id="3.40.47.10">
    <property type="match status" value="2"/>
</dbReference>
<protein>
    <submittedName>
        <fullName evidence="6">Naringenin-chalcone synthase</fullName>
    </submittedName>
</protein>
<gene>
    <name evidence="6" type="ORF">SAE02_46190</name>
</gene>
<dbReference type="PIRSF" id="PIRSF000451">
    <property type="entry name" value="PKS_III"/>
    <property type="match status" value="1"/>
</dbReference>
<feature type="active site" description="Acyl-thioester intermediate" evidence="3">
    <location>
        <position position="154"/>
    </location>
</feature>
<dbReference type="CDD" id="cd00831">
    <property type="entry name" value="CHS_like"/>
    <property type="match status" value="1"/>
</dbReference>
<evidence type="ECO:0000259" key="5">
    <source>
        <dbReference type="Pfam" id="PF02797"/>
    </source>
</evidence>
<reference evidence="6 7" key="1">
    <citation type="submission" date="2019-07" db="EMBL/GenBank/DDBJ databases">
        <title>Whole genome shotgun sequence of Skermanella aerolata NBRC 106429.</title>
        <authorList>
            <person name="Hosoyama A."/>
            <person name="Uohara A."/>
            <person name="Ohji S."/>
            <person name="Ichikawa N."/>
        </authorList>
    </citation>
    <scope>NUCLEOTIDE SEQUENCE [LARGE SCALE GENOMIC DNA]</scope>
    <source>
        <strain evidence="6 7">NBRC 106429</strain>
    </source>
</reference>
<evidence type="ECO:0000256" key="2">
    <source>
        <dbReference type="ARBA" id="ARBA00022679"/>
    </source>
</evidence>
<dbReference type="InterPro" id="IPR012328">
    <property type="entry name" value="Chalcone/stilbene_synt_C"/>
</dbReference>